<sequence>MKYLNRLILTVFSSVILLLCSSNGREGSLCSGVLTLDLPVRYLHIQLTRNGHNVTSSVGKLSTAVFGNCSFKSEIIDNFDGSYVLRLRLWSPCPEISISVFSPSGTSLCGSPLIIKKDSGEPLIPEICDCARISMEKWLSVADCPNSFYQMEKDMEQWDFIDFRKAIQKVENSWGKSENKYSYSLCHYQIVENKIYRRCYGMYTDFRRFVDNMLISLVRKMILPNTEFLFNLGDYPLQKIEDGGVPLVGWCGSENTMDIALPTYELTESVIGGMYTVNLDVHTAKGQKHWPWSTKKSTAVFRGRDSNELRLEISALARARPDLIEGGITQYFFHNESLHSPHVEQKPFSNFFEHKYVLNIDGTVAAYRLPFLLAGDSVILKSPSEYYEYFYSYLKPGIHYIPFSLSNITRLLEDSEQYGFNQVCPAYCSDCMLEYKSCERTLPPKKQFVLDHLQPLNIYCAYVKFLQVSNE</sequence>
<dbReference type="PANTHER" id="PTHR12203">
    <property type="entry name" value="KDEL LYS-ASP-GLU-LEU CONTAINING - RELATED"/>
    <property type="match status" value="1"/>
</dbReference>
<evidence type="ECO:0000256" key="3">
    <source>
        <dbReference type="SAM" id="SignalP"/>
    </source>
</evidence>
<comment type="subcellular location">
    <subcellularLocation>
        <location evidence="1">Endoplasmic reticulum lumen</location>
    </subcellularLocation>
</comment>
<dbReference type="Pfam" id="PF05686">
    <property type="entry name" value="Glyco_transf_90"/>
    <property type="match status" value="1"/>
</dbReference>
<evidence type="ECO:0000259" key="4">
    <source>
        <dbReference type="SMART" id="SM00672"/>
    </source>
</evidence>
<dbReference type="InterPro" id="IPR006598">
    <property type="entry name" value="CAP10"/>
</dbReference>
<evidence type="ECO:0000256" key="1">
    <source>
        <dbReference type="ARBA" id="ARBA00004319"/>
    </source>
</evidence>
<dbReference type="OrthoDB" id="541052at2759"/>
<comment type="function">
    <text evidence="2">Protein O-glucosyltransferase. Catalyzes the reaction that attaches glucose through an O-glycosidic linkage to a conserved serine residue found in the consensus sequence C-X-S-X-[PA]-C in epidermal growth factor-like repeats. Regulates Notch signaling by glucosylating Notch in the ER, glucosylation is required for the correct folding and cleavage of Notch.</text>
</comment>
<feature type="signal peptide" evidence="3">
    <location>
        <begin position="1"/>
        <end position="24"/>
    </location>
</feature>
<evidence type="ECO:0000313" key="5">
    <source>
        <dbReference type="EMBL" id="VDD86799.1"/>
    </source>
</evidence>
<reference evidence="7" key="1">
    <citation type="submission" date="2017-02" db="UniProtKB">
        <authorList>
            <consortium name="WormBaseParasite"/>
        </authorList>
    </citation>
    <scope>IDENTIFICATION</scope>
</reference>
<feature type="domain" description="Glycosyl transferase CAP10" evidence="4">
    <location>
        <begin position="222"/>
        <end position="470"/>
    </location>
</feature>
<dbReference type="GO" id="GO:0046527">
    <property type="term" value="F:glucosyltransferase activity"/>
    <property type="evidence" value="ECO:0007669"/>
    <property type="project" value="TreeGrafter"/>
</dbReference>
<reference evidence="5 6" key="2">
    <citation type="submission" date="2018-10" db="EMBL/GenBank/DDBJ databases">
        <authorList>
            <consortium name="Pathogen Informatics"/>
        </authorList>
    </citation>
    <scope>NUCLEOTIDE SEQUENCE [LARGE SCALE GENOMIC DNA]</scope>
</reference>
<feature type="chain" id="PRO_5043122547" evidence="3">
    <location>
        <begin position="25"/>
        <end position="471"/>
    </location>
</feature>
<dbReference type="InterPro" id="IPR051091">
    <property type="entry name" value="O-Glucosyltr/Glycosyltrsf_90"/>
</dbReference>
<keyword evidence="6" id="KW-1185">Reference proteome</keyword>
<dbReference type="PANTHER" id="PTHR12203:SF122">
    <property type="entry name" value="GLYCOSYL TRANSFERASE CAP10 DOMAIN-CONTAINING PROTEIN"/>
    <property type="match status" value="1"/>
</dbReference>
<organism evidence="7">
    <name type="scientific">Enterobius vermicularis</name>
    <name type="common">Human pinworm</name>
    <dbReference type="NCBI Taxonomy" id="51028"/>
    <lineage>
        <taxon>Eukaryota</taxon>
        <taxon>Metazoa</taxon>
        <taxon>Ecdysozoa</taxon>
        <taxon>Nematoda</taxon>
        <taxon>Chromadorea</taxon>
        <taxon>Rhabditida</taxon>
        <taxon>Spirurina</taxon>
        <taxon>Oxyuridomorpha</taxon>
        <taxon>Oxyuroidea</taxon>
        <taxon>Oxyuridae</taxon>
        <taxon>Enterobius</taxon>
    </lineage>
</organism>
<protein>
    <submittedName>
        <fullName evidence="7">CAP10 domain-containing protein</fullName>
    </submittedName>
</protein>
<keyword evidence="3" id="KW-0732">Signal</keyword>
<dbReference type="SMART" id="SM00672">
    <property type="entry name" value="CAP10"/>
    <property type="match status" value="1"/>
</dbReference>
<evidence type="ECO:0000313" key="6">
    <source>
        <dbReference type="Proteomes" id="UP000274131"/>
    </source>
</evidence>
<name>A0A0N4UXH3_ENTVE</name>
<gene>
    <name evidence="5" type="ORF">EVEC_LOCUS1942</name>
</gene>
<dbReference type="AlphaFoldDB" id="A0A0N4UXH3"/>
<accession>A0A0N4UXH3</accession>
<evidence type="ECO:0000256" key="2">
    <source>
        <dbReference type="ARBA" id="ARBA00045690"/>
    </source>
</evidence>
<dbReference type="GO" id="GO:0005788">
    <property type="term" value="C:endoplasmic reticulum lumen"/>
    <property type="evidence" value="ECO:0007669"/>
    <property type="project" value="UniProtKB-SubCell"/>
</dbReference>
<evidence type="ECO:0000313" key="7">
    <source>
        <dbReference type="WBParaSite" id="EVEC_0000223401-mRNA-1"/>
    </source>
</evidence>
<proteinExistence type="predicted"/>
<dbReference type="WBParaSite" id="EVEC_0000223401-mRNA-1">
    <property type="protein sequence ID" value="EVEC_0000223401-mRNA-1"/>
    <property type="gene ID" value="EVEC_0000223401"/>
</dbReference>
<dbReference type="Proteomes" id="UP000274131">
    <property type="component" value="Unassembled WGS sequence"/>
</dbReference>
<dbReference type="EMBL" id="UXUI01007291">
    <property type="protein sequence ID" value="VDD86799.1"/>
    <property type="molecule type" value="Genomic_DNA"/>
</dbReference>